<feature type="compositionally biased region" description="Pro residues" evidence="1">
    <location>
        <begin position="29"/>
        <end position="38"/>
    </location>
</feature>
<feature type="transmembrane region" description="Helical" evidence="2">
    <location>
        <begin position="71"/>
        <end position="96"/>
    </location>
</feature>
<keyword evidence="2" id="KW-1133">Transmembrane helix</keyword>
<dbReference type="OrthoDB" id="3792161at2759"/>
<evidence type="ECO:0000256" key="1">
    <source>
        <dbReference type="SAM" id="MobiDB-lite"/>
    </source>
</evidence>
<feature type="compositionally biased region" description="Low complexity" evidence="1">
    <location>
        <begin position="39"/>
        <end position="56"/>
    </location>
</feature>
<dbReference type="Proteomes" id="UP000756921">
    <property type="component" value="Unassembled WGS sequence"/>
</dbReference>
<organism evidence="3 4">
    <name type="scientific">Paraphaeosphaeria minitans</name>
    <dbReference type="NCBI Taxonomy" id="565426"/>
    <lineage>
        <taxon>Eukaryota</taxon>
        <taxon>Fungi</taxon>
        <taxon>Dikarya</taxon>
        <taxon>Ascomycota</taxon>
        <taxon>Pezizomycotina</taxon>
        <taxon>Dothideomycetes</taxon>
        <taxon>Pleosporomycetidae</taxon>
        <taxon>Pleosporales</taxon>
        <taxon>Massarineae</taxon>
        <taxon>Didymosphaeriaceae</taxon>
        <taxon>Paraphaeosphaeria</taxon>
    </lineage>
</organism>
<keyword evidence="2" id="KW-0812">Transmembrane</keyword>
<feature type="transmembrane region" description="Helical" evidence="2">
    <location>
        <begin position="116"/>
        <end position="137"/>
    </location>
</feature>
<comment type="caution">
    <text evidence="3">The sequence shown here is derived from an EMBL/GenBank/DDBJ whole genome shotgun (WGS) entry which is preliminary data.</text>
</comment>
<sequence length="181" mass="18967">MALPSSRQRRAFAPPSPTYPTNPTTLLQPHPPPQPQPHPLALSTLSTLPSRSRPAPTSAPTPLPQRIAKHALTLALLTLALFLVPTSIQHLVRALATTHEAVGRLAPTSLDETSAWSVSLGTGVLAAWHAVLIALSARAFAEGGGWRRVLGCVVVPGYLVVGFVGFGYAVATRRVADAADG</sequence>
<proteinExistence type="predicted"/>
<evidence type="ECO:0000313" key="4">
    <source>
        <dbReference type="Proteomes" id="UP000756921"/>
    </source>
</evidence>
<keyword evidence="4" id="KW-1185">Reference proteome</keyword>
<evidence type="ECO:0000313" key="3">
    <source>
        <dbReference type="EMBL" id="KAF9729158.1"/>
    </source>
</evidence>
<protein>
    <submittedName>
        <fullName evidence="3">Uncharacterized protein</fullName>
    </submittedName>
</protein>
<name>A0A9P6KJ99_9PLEO</name>
<feature type="transmembrane region" description="Helical" evidence="2">
    <location>
        <begin position="149"/>
        <end position="171"/>
    </location>
</feature>
<dbReference type="EMBL" id="WJXW01000017">
    <property type="protein sequence ID" value="KAF9729158.1"/>
    <property type="molecule type" value="Genomic_DNA"/>
</dbReference>
<reference evidence="3" key="1">
    <citation type="journal article" date="2020" name="Mol. Plant Microbe Interact.">
        <title>Genome Sequence of the Biocontrol Agent Coniothyrium minitans strain Conio (IMI 134523).</title>
        <authorList>
            <person name="Patel D."/>
            <person name="Shittu T.A."/>
            <person name="Baroncelli R."/>
            <person name="Muthumeenakshi S."/>
            <person name="Osborne T.H."/>
            <person name="Janganan T.K."/>
            <person name="Sreenivasaprasad S."/>
        </authorList>
    </citation>
    <scope>NUCLEOTIDE SEQUENCE</scope>
    <source>
        <strain evidence="3">Conio</strain>
    </source>
</reference>
<feature type="region of interest" description="Disordered" evidence="1">
    <location>
        <begin position="1"/>
        <end position="63"/>
    </location>
</feature>
<gene>
    <name evidence="3" type="ORF">PMIN01_12848</name>
</gene>
<dbReference type="AlphaFoldDB" id="A0A9P6KJ99"/>
<accession>A0A9P6KJ99</accession>
<keyword evidence="2" id="KW-0472">Membrane</keyword>
<evidence type="ECO:0000256" key="2">
    <source>
        <dbReference type="SAM" id="Phobius"/>
    </source>
</evidence>